<evidence type="ECO:0000256" key="1">
    <source>
        <dbReference type="SAM" id="MobiDB-lite"/>
    </source>
</evidence>
<evidence type="ECO:0000256" key="2">
    <source>
        <dbReference type="SAM" id="SignalP"/>
    </source>
</evidence>
<dbReference type="InterPro" id="IPR016047">
    <property type="entry name" value="M23ase_b-sheet_dom"/>
</dbReference>
<evidence type="ECO:0000313" key="4">
    <source>
        <dbReference type="EMBL" id="GAA0453676.1"/>
    </source>
</evidence>
<proteinExistence type="predicted"/>
<dbReference type="InterPro" id="IPR011055">
    <property type="entry name" value="Dup_hybrid_motif"/>
</dbReference>
<dbReference type="SUPFAM" id="SSF51261">
    <property type="entry name" value="Duplicated hybrid motif"/>
    <property type="match status" value="1"/>
</dbReference>
<evidence type="ECO:0000313" key="5">
    <source>
        <dbReference type="Proteomes" id="UP001500740"/>
    </source>
</evidence>
<dbReference type="RefSeq" id="WP_343781639.1">
    <property type="nucleotide sequence ID" value="NZ_BAAACZ010000005.1"/>
</dbReference>
<feature type="region of interest" description="Disordered" evidence="1">
    <location>
        <begin position="24"/>
        <end position="44"/>
    </location>
</feature>
<evidence type="ECO:0000259" key="3">
    <source>
        <dbReference type="Pfam" id="PF01551"/>
    </source>
</evidence>
<dbReference type="EMBL" id="BAAACZ010000005">
    <property type="protein sequence ID" value="GAA0453676.1"/>
    <property type="molecule type" value="Genomic_DNA"/>
</dbReference>
<dbReference type="Gene3D" id="2.70.70.10">
    <property type="entry name" value="Glucose Permease (Domain IIA)"/>
    <property type="match status" value="1"/>
</dbReference>
<keyword evidence="2" id="KW-0732">Signal</keyword>
<dbReference type="Pfam" id="PF01551">
    <property type="entry name" value="Peptidase_M23"/>
    <property type="match status" value="1"/>
</dbReference>
<gene>
    <name evidence="4" type="ORF">GCM10008935_05560</name>
</gene>
<dbReference type="PANTHER" id="PTHR21666">
    <property type="entry name" value="PEPTIDASE-RELATED"/>
    <property type="match status" value="1"/>
</dbReference>
<feature type="domain" description="M23ase beta-sheet core" evidence="3">
    <location>
        <begin position="203"/>
        <end position="294"/>
    </location>
</feature>
<sequence length="323" mass="35924">MKKYILICFALILAILLVACNDEESTDKDPDEQEGDDEIVSPEDFGDAFLDGELETIYAQLSESFQQEVSFEEFENLGHQFNEGVNSYDLLSETPIRGITEYQWISDEGDKGIRGHFAADDTIEVLQLIPLTTYPESDEVYTENSYQMPVVGEWFVFWGGTNELVNYHYALEVQRYAYDLVIYEDGSSFDGDSEDNESYHAFGEDVVAPLEGTIVSVENNITDNTPTVEMNGEQPLGNHVIIEHANDEYSVIGHLQEGSVQVSEGDEVSAGDLLGAVGNSGNSSEPHVHYHVSDGSNWDEASSIRIKLENDEDPVRGETVTGF</sequence>
<dbReference type="Proteomes" id="UP001500740">
    <property type="component" value="Unassembled WGS sequence"/>
</dbReference>
<keyword evidence="5" id="KW-1185">Reference proteome</keyword>
<protein>
    <submittedName>
        <fullName evidence="4">M23 family metallopeptidase</fullName>
    </submittedName>
</protein>
<dbReference type="PROSITE" id="PS51257">
    <property type="entry name" value="PROKAR_LIPOPROTEIN"/>
    <property type="match status" value="1"/>
</dbReference>
<feature type="chain" id="PRO_5047357250" evidence="2">
    <location>
        <begin position="20"/>
        <end position="323"/>
    </location>
</feature>
<feature type="signal peptide" evidence="2">
    <location>
        <begin position="1"/>
        <end position="19"/>
    </location>
</feature>
<dbReference type="InterPro" id="IPR050570">
    <property type="entry name" value="Cell_wall_metabolism_enzyme"/>
</dbReference>
<name>A0ABP3JK15_9BACI</name>
<dbReference type="CDD" id="cd12797">
    <property type="entry name" value="M23_peptidase"/>
    <property type="match status" value="1"/>
</dbReference>
<organism evidence="4 5">
    <name type="scientific">Alkalibacillus silvisoli</name>
    <dbReference type="NCBI Taxonomy" id="392823"/>
    <lineage>
        <taxon>Bacteria</taxon>
        <taxon>Bacillati</taxon>
        <taxon>Bacillota</taxon>
        <taxon>Bacilli</taxon>
        <taxon>Bacillales</taxon>
        <taxon>Bacillaceae</taxon>
        <taxon>Alkalibacillus</taxon>
    </lineage>
</organism>
<comment type="caution">
    <text evidence="4">The sequence shown here is derived from an EMBL/GenBank/DDBJ whole genome shotgun (WGS) entry which is preliminary data.</text>
</comment>
<accession>A0ABP3JK15</accession>
<dbReference type="PANTHER" id="PTHR21666:SF270">
    <property type="entry name" value="MUREIN HYDROLASE ACTIVATOR ENVC"/>
    <property type="match status" value="1"/>
</dbReference>
<reference evidence="5" key="1">
    <citation type="journal article" date="2019" name="Int. J. Syst. Evol. Microbiol.">
        <title>The Global Catalogue of Microorganisms (GCM) 10K type strain sequencing project: providing services to taxonomists for standard genome sequencing and annotation.</title>
        <authorList>
            <consortium name="The Broad Institute Genomics Platform"/>
            <consortium name="The Broad Institute Genome Sequencing Center for Infectious Disease"/>
            <person name="Wu L."/>
            <person name="Ma J."/>
        </authorList>
    </citation>
    <scope>NUCLEOTIDE SEQUENCE [LARGE SCALE GENOMIC DNA]</scope>
    <source>
        <strain evidence="5">JCM 14193</strain>
    </source>
</reference>